<evidence type="ECO:0000256" key="2">
    <source>
        <dbReference type="ARBA" id="ARBA00022801"/>
    </source>
</evidence>
<dbReference type="PIRSF" id="PIRSF037238">
    <property type="entry name" value="Carboxypeptidase_G2"/>
    <property type="match status" value="1"/>
</dbReference>
<evidence type="ECO:0000313" key="6">
    <source>
        <dbReference type="Proteomes" id="UP000290218"/>
    </source>
</evidence>
<dbReference type="PANTHER" id="PTHR43808:SF9">
    <property type="entry name" value="BLL0789 PROTEIN"/>
    <property type="match status" value="1"/>
</dbReference>
<feature type="domain" description="Peptidase M20 dimerisation" evidence="4">
    <location>
        <begin position="183"/>
        <end position="277"/>
    </location>
</feature>
<dbReference type="AlphaFoldDB" id="A0A4Q1C8S0"/>
<evidence type="ECO:0000313" key="5">
    <source>
        <dbReference type="EMBL" id="RXK55367.1"/>
    </source>
</evidence>
<dbReference type="EMBL" id="SDHX01000001">
    <property type="protein sequence ID" value="RXK55367.1"/>
    <property type="molecule type" value="Genomic_DNA"/>
</dbReference>
<gene>
    <name evidence="5" type="ORF">ESB00_05570</name>
</gene>
<dbReference type="InterPro" id="IPR050072">
    <property type="entry name" value="Peptidase_M20A"/>
</dbReference>
<dbReference type="Gene3D" id="3.30.70.360">
    <property type="match status" value="1"/>
</dbReference>
<dbReference type="Gene3D" id="3.40.630.10">
    <property type="entry name" value="Zn peptidases"/>
    <property type="match status" value="1"/>
</dbReference>
<keyword evidence="6" id="KW-1185">Reference proteome</keyword>
<organism evidence="5 6">
    <name type="scientific">Oleiharenicola lentus</name>
    <dbReference type="NCBI Taxonomy" id="2508720"/>
    <lineage>
        <taxon>Bacteria</taxon>
        <taxon>Pseudomonadati</taxon>
        <taxon>Verrucomicrobiota</taxon>
        <taxon>Opitutia</taxon>
        <taxon>Opitutales</taxon>
        <taxon>Opitutaceae</taxon>
        <taxon>Oleiharenicola</taxon>
    </lineage>
</organism>
<dbReference type="InterPro" id="IPR002933">
    <property type="entry name" value="Peptidase_M20"/>
</dbReference>
<protein>
    <submittedName>
        <fullName evidence="5">Hydrolase</fullName>
    </submittedName>
</protein>
<keyword evidence="1" id="KW-0479">Metal-binding</keyword>
<feature type="active site" evidence="3">
    <location>
        <position position="86"/>
    </location>
</feature>
<dbReference type="RefSeq" id="WP_129046732.1">
    <property type="nucleotide sequence ID" value="NZ_SDHX01000001.1"/>
</dbReference>
<evidence type="ECO:0000259" key="4">
    <source>
        <dbReference type="Pfam" id="PF07687"/>
    </source>
</evidence>
<evidence type="ECO:0000256" key="1">
    <source>
        <dbReference type="ARBA" id="ARBA00022723"/>
    </source>
</evidence>
<evidence type="ECO:0000256" key="3">
    <source>
        <dbReference type="PIRSR" id="PIRSR037238-1"/>
    </source>
</evidence>
<dbReference type="Pfam" id="PF01546">
    <property type="entry name" value="Peptidase_M20"/>
    <property type="match status" value="1"/>
</dbReference>
<feature type="active site" description="Proton acceptor" evidence="3">
    <location>
        <position position="147"/>
    </location>
</feature>
<dbReference type="Pfam" id="PF07687">
    <property type="entry name" value="M20_dimer"/>
    <property type="match status" value="1"/>
</dbReference>
<dbReference type="SUPFAM" id="SSF55031">
    <property type="entry name" value="Bacterial exopeptidase dimerisation domain"/>
    <property type="match status" value="1"/>
</dbReference>
<dbReference type="InterPro" id="IPR011650">
    <property type="entry name" value="Peptidase_M20_dimer"/>
</dbReference>
<dbReference type="Proteomes" id="UP000290218">
    <property type="component" value="Unassembled WGS sequence"/>
</dbReference>
<dbReference type="GO" id="GO:0046872">
    <property type="term" value="F:metal ion binding"/>
    <property type="evidence" value="ECO:0007669"/>
    <property type="project" value="UniProtKB-KW"/>
</dbReference>
<dbReference type="SUPFAM" id="SSF53187">
    <property type="entry name" value="Zn-dependent exopeptidases"/>
    <property type="match status" value="1"/>
</dbReference>
<proteinExistence type="predicted"/>
<sequence>MAHPEIITSLPKRATELRDLLVRWCNQNSGSASPAGLAAMLKLLQAEFGRLGPAEAVPLADTSAQALRVRVRPGAPLQILLSGHYDTVYDADHPFQTCTQLSPEKLRGPGTSDMKGGLVVMLAALQAFEKTPQAARLGYEILLGPDEETGSQGTAPLLEEAAKRHRFALVFEPARANGDLVKSRKGTGIFTLTCHGRAAHAGRAPEAGRNAILALCDILPRVEALTRELPGVMVNIGSVRGGGAANIVPDFAEAVVNARVTHAGDDAKFLKRLHEICAPWHAREGYRLEIGGGFNRGPKVETPAETALFQEWRKGARELGVDFDWQHVGGGSDGNILSAAGLPNLDGLGCVGDHLHSPEEYCHLPSLTQRAQIAALFLHRVAAGEIALPGR</sequence>
<accession>A0A4Q1C8S0</accession>
<comment type="caution">
    <text evidence="5">The sequence shown here is derived from an EMBL/GenBank/DDBJ whole genome shotgun (WGS) entry which is preliminary data.</text>
</comment>
<dbReference type="InterPro" id="IPR036264">
    <property type="entry name" value="Bact_exopeptidase_dim_dom"/>
</dbReference>
<dbReference type="PANTHER" id="PTHR43808">
    <property type="entry name" value="ACETYLORNITHINE DEACETYLASE"/>
    <property type="match status" value="1"/>
</dbReference>
<dbReference type="CDD" id="cd03885">
    <property type="entry name" value="M20_CPDG2"/>
    <property type="match status" value="1"/>
</dbReference>
<dbReference type="OrthoDB" id="9783294at2"/>
<keyword evidence="2 5" id="KW-0378">Hydrolase</keyword>
<dbReference type="NCBIfam" id="NF005602">
    <property type="entry name" value="PRK07338.1"/>
    <property type="match status" value="1"/>
</dbReference>
<reference evidence="5 6" key="1">
    <citation type="submission" date="2019-01" db="EMBL/GenBank/DDBJ databases">
        <title>Lacunisphaera sp. strain TWA-58.</title>
        <authorList>
            <person name="Chen W.-M."/>
        </authorList>
    </citation>
    <scope>NUCLEOTIDE SEQUENCE [LARGE SCALE GENOMIC DNA]</scope>
    <source>
        <strain evidence="5 6">TWA-58</strain>
    </source>
</reference>
<name>A0A4Q1C8S0_9BACT</name>
<dbReference type="GO" id="GO:0016787">
    <property type="term" value="F:hydrolase activity"/>
    <property type="evidence" value="ECO:0007669"/>
    <property type="project" value="UniProtKB-KW"/>
</dbReference>
<dbReference type="InterPro" id="IPR017150">
    <property type="entry name" value="Pept_M20_glutamate_carboxypep"/>
</dbReference>